<keyword evidence="5 14" id="KW-0479">Metal-binding</keyword>
<organism evidence="20 21">
    <name type="scientific">Stylophora pistillata</name>
    <name type="common">Smooth cauliflower coral</name>
    <dbReference type="NCBI Taxonomy" id="50429"/>
    <lineage>
        <taxon>Eukaryota</taxon>
        <taxon>Metazoa</taxon>
        <taxon>Cnidaria</taxon>
        <taxon>Anthozoa</taxon>
        <taxon>Hexacorallia</taxon>
        <taxon>Scleractinia</taxon>
        <taxon>Astrocoeniina</taxon>
        <taxon>Pocilloporidae</taxon>
        <taxon>Stylophora</taxon>
    </lineage>
</organism>
<dbReference type="Gene3D" id="3.40.390.10">
    <property type="entry name" value="Collagenase (Catalytic Domain)"/>
    <property type="match status" value="1"/>
</dbReference>
<keyword evidence="4" id="KW-0645">Protease</keyword>
<name>A0A2B4RNX2_STYPI</name>
<feature type="binding site" evidence="14">
    <location>
        <position position="476"/>
    </location>
    <ligand>
        <name>Ca(2+)</name>
        <dbReference type="ChEBI" id="CHEBI:29108"/>
        <label>1</label>
    </ligand>
</feature>
<dbReference type="Pfam" id="PF19236">
    <property type="entry name" value="ADAMTS_CR_3"/>
    <property type="match status" value="1"/>
</dbReference>
<accession>A0A2B4RNX2</accession>
<evidence type="ECO:0000256" key="1">
    <source>
        <dbReference type="ARBA" id="ARBA00004498"/>
    </source>
</evidence>
<keyword evidence="20" id="KW-0401">Integrin</keyword>
<dbReference type="Gene3D" id="3.40.1620.60">
    <property type="match status" value="1"/>
</dbReference>
<dbReference type="EMBL" id="LSMT01000423">
    <property type="protein sequence ID" value="PFX18230.1"/>
    <property type="molecule type" value="Genomic_DNA"/>
</dbReference>
<evidence type="ECO:0000259" key="19">
    <source>
        <dbReference type="PROSITE" id="PS50215"/>
    </source>
</evidence>
<evidence type="ECO:0000256" key="7">
    <source>
        <dbReference type="ARBA" id="ARBA00022737"/>
    </source>
</evidence>
<feature type="binding site" evidence="14 16">
    <location>
        <position position="421"/>
    </location>
    <ligand>
        <name>Zn(2+)</name>
        <dbReference type="ChEBI" id="CHEBI:29105"/>
        <note>catalytic</note>
    </ligand>
</feature>
<dbReference type="InterPro" id="IPR036383">
    <property type="entry name" value="TSP1_rpt_sf"/>
</dbReference>
<dbReference type="InterPro" id="IPR041645">
    <property type="entry name" value="ADAMTS_CR_2"/>
</dbReference>
<dbReference type="Gene3D" id="2.60.120.830">
    <property type="match status" value="1"/>
</dbReference>
<dbReference type="GO" id="GO:0046872">
    <property type="term" value="F:metal ion binding"/>
    <property type="evidence" value="ECO:0007669"/>
    <property type="project" value="UniProtKB-KW"/>
</dbReference>
<keyword evidence="6" id="KW-0732">Signal</keyword>
<protein>
    <submittedName>
        <fullName evidence="20">A disintegrin and metalloproteinase with thrombospondin motifs 12</fullName>
    </submittedName>
</protein>
<keyword evidence="21" id="KW-1185">Reference proteome</keyword>
<feature type="binding site" evidence="14">
    <location>
        <position position="283"/>
    </location>
    <ligand>
        <name>Ca(2+)</name>
        <dbReference type="ChEBI" id="CHEBI:29108"/>
        <label>2</label>
    </ligand>
</feature>
<feature type="binding site" evidence="14">
    <location>
        <position position="283"/>
    </location>
    <ligand>
        <name>Ca(2+)</name>
        <dbReference type="ChEBI" id="CHEBI:29108"/>
        <label>1</label>
    </ligand>
</feature>
<feature type="disulfide bond" evidence="15">
    <location>
        <begin position="599"/>
        <end position="611"/>
    </location>
</feature>
<feature type="compositionally biased region" description="Polar residues" evidence="17">
    <location>
        <begin position="1019"/>
        <end position="1031"/>
    </location>
</feature>
<feature type="binding site" description="in inhibited form" evidence="14">
    <location>
        <position position="254"/>
    </location>
    <ligand>
        <name>Zn(2+)</name>
        <dbReference type="ChEBI" id="CHEBI:29105"/>
        <note>catalytic</note>
    </ligand>
</feature>
<evidence type="ECO:0000313" key="21">
    <source>
        <dbReference type="Proteomes" id="UP000225706"/>
    </source>
</evidence>
<evidence type="ECO:0000256" key="14">
    <source>
        <dbReference type="PIRSR" id="PIRSR613273-2"/>
    </source>
</evidence>
<feature type="binding site" evidence="14 16">
    <location>
        <position position="431"/>
    </location>
    <ligand>
        <name>Zn(2+)</name>
        <dbReference type="ChEBI" id="CHEBI:29105"/>
        <note>catalytic</note>
    </ligand>
</feature>
<keyword evidence="12" id="KW-0325">Glycoprotein</keyword>
<dbReference type="InterPro" id="IPR013273">
    <property type="entry name" value="ADAMTS/ADAMTS-like"/>
</dbReference>
<dbReference type="InterPro" id="IPR045371">
    <property type="entry name" value="ADAMTS_CR_3"/>
</dbReference>
<feature type="domain" description="Peptidase M12B" evidence="19">
    <location>
        <begin position="280"/>
        <end position="481"/>
    </location>
</feature>
<dbReference type="GO" id="GO:0030198">
    <property type="term" value="P:extracellular matrix organization"/>
    <property type="evidence" value="ECO:0007669"/>
    <property type="project" value="InterPro"/>
</dbReference>
<dbReference type="SMART" id="SM00209">
    <property type="entry name" value="TSP1"/>
    <property type="match status" value="3"/>
</dbReference>
<keyword evidence="14" id="KW-0106">Calcium</keyword>
<evidence type="ECO:0000256" key="15">
    <source>
        <dbReference type="PIRSR" id="PIRSR613273-3"/>
    </source>
</evidence>
<dbReference type="AlphaFoldDB" id="A0A2B4RNX2"/>
<feature type="active site" evidence="13 16">
    <location>
        <position position="422"/>
    </location>
</feature>
<dbReference type="Proteomes" id="UP000225706">
    <property type="component" value="Unassembled WGS sequence"/>
</dbReference>
<dbReference type="InterPro" id="IPR050439">
    <property type="entry name" value="ADAMTS_ADAMTS-like"/>
</dbReference>
<dbReference type="InterPro" id="IPR002870">
    <property type="entry name" value="Peptidase_M12B_N"/>
</dbReference>
<evidence type="ECO:0000256" key="17">
    <source>
        <dbReference type="SAM" id="MobiDB-lite"/>
    </source>
</evidence>
<dbReference type="PROSITE" id="PS50092">
    <property type="entry name" value="TSP1"/>
    <property type="match status" value="3"/>
</dbReference>
<dbReference type="InterPro" id="IPR010294">
    <property type="entry name" value="ADAMTS_spacer1"/>
</dbReference>
<dbReference type="Pfam" id="PF05986">
    <property type="entry name" value="ADAMTS_spacer1"/>
    <property type="match status" value="1"/>
</dbReference>
<dbReference type="PRINTS" id="PR01857">
    <property type="entry name" value="ADAMTSFAMILY"/>
</dbReference>
<evidence type="ECO:0000256" key="3">
    <source>
        <dbReference type="ARBA" id="ARBA00022530"/>
    </source>
</evidence>
<dbReference type="SUPFAM" id="SSF55486">
    <property type="entry name" value="Metalloproteases ('zincins'), catalytic domain"/>
    <property type="match status" value="1"/>
</dbReference>
<keyword evidence="11 15" id="KW-1015">Disulfide bond</keyword>
<dbReference type="Gene3D" id="2.20.100.10">
    <property type="entry name" value="Thrombospondin type-1 (TSP1) repeat"/>
    <property type="match status" value="3"/>
</dbReference>
<keyword evidence="2" id="KW-0964">Secreted</keyword>
<comment type="caution">
    <text evidence="20">The sequence shown here is derived from an EMBL/GenBank/DDBJ whole genome shotgun (WGS) entry which is preliminary data.</text>
</comment>
<dbReference type="InterPro" id="IPR024079">
    <property type="entry name" value="MetalloPept_cat_dom_sf"/>
</dbReference>
<comment type="cofactor">
    <cofactor evidence="14">
        <name>Zn(2+)</name>
        <dbReference type="ChEBI" id="CHEBI:29105"/>
    </cofactor>
    <text evidence="14">Binds 1 zinc ion per subunit.</text>
</comment>
<gene>
    <name evidence="20" type="primary">Adamts12</name>
    <name evidence="20" type="ORF">AWC38_SpisGene17420</name>
</gene>
<dbReference type="FunFam" id="2.20.100.10:FF:000001">
    <property type="entry name" value="semaphorin-5A isoform X1"/>
    <property type="match status" value="1"/>
</dbReference>
<evidence type="ECO:0000256" key="5">
    <source>
        <dbReference type="ARBA" id="ARBA00022723"/>
    </source>
</evidence>
<evidence type="ECO:0000256" key="12">
    <source>
        <dbReference type="ARBA" id="ARBA00023180"/>
    </source>
</evidence>
<keyword evidence="3" id="KW-0272">Extracellular matrix</keyword>
<feature type="disulfide bond" evidence="15">
    <location>
        <begin position="437"/>
        <end position="460"/>
    </location>
</feature>
<evidence type="ECO:0000313" key="20">
    <source>
        <dbReference type="EMBL" id="PFX18230.1"/>
    </source>
</evidence>
<evidence type="ECO:0000256" key="18">
    <source>
        <dbReference type="SAM" id="Phobius"/>
    </source>
</evidence>
<dbReference type="Pfam" id="PF01562">
    <property type="entry name" value="Pep_M12B_propep"/>
    <property type="match status" value="1"/>
</dbReference>
<dbReference type="GO" id="GO:0031012">
    <property type="term" value="C:extracellular matrix"/>
    <property type="evidence" value="ECO:0007669"/>
    <property type="project" value="TreeGrafter"/>
</dbReference>
<dbReference type="Pfam" id="PF19030">
    <property type="entry name" value="TSP1_ADAMTS"/>
    <property type="match status" value="2"/>
</dbReference>
<evidence type="ECO:0000256" key="10">
    <source>
        <dbReference type="ARBA" id="ARBA00023049"/>
    </source>
</evidence>
<feature type="disulfide bond" evidence="15">
    <location>
        <begin position="551"/>
        <end position="562"/>
    </location>
</feature>
<dbReference type="Pfam" id="PF01421">
    <property type="entry name" value="Reprolysin"/>
    <property type="match status" value="1"/>
</dbReference>
<feature type="binding site" evidence="14 16">
    <location>
        <position position="425"/>
    </location>
    <ligand>
        <name>Zn(2+)</name>
        <dbReference type="ChEBI" id="CHEBI:29105"/>
        <note>catalytic</note>
    </ligand>
</feature>
<feature type="binding site" evidence="14">
    <location>
        <position position="377"/>
    </location>
    <ligand>
        <name>Ca(2+)</name>
        <dbReference type="ChEBI" id="CHEBI:29108"/>
        <label>1</label>
    </ligand>
</feature>
<keyword evidence="18" id="KW-0472">Membrane</keyword>
<keyword evidence="10" id="KW-0482">Metalloprotease</keyword>
<feature type="disulfide bond" evidence="15">
    <location>
        <begin position="525"/>
        <end position="557"/>
    </location>
</feature>
<evidence type="ECO:0000256" key="4">
    <source>
        <dbReference type="ARBA" id="ARBA00022670"/>
    </source>
</evidence>
<dbReference type="GO" id="GO:0006508">
    <property type="term" value="P:proteolysis"/>
    <property type="evidence" value="ECO:0007669"/>
    <property type="project" value="UniProtKB-KW"/>
</dbReference>
<proteinExistence type="predicted"/>
<feature type="region of interest" description="Disordered" evidence="17">
    <location>
        <begin position="1019"/>
        <end position="1040"/>
    </location>
</feature>
<feature type="disulfide bond" evidence="15">
    <location>
        <begin position="588"/>
        <end position="626"/>
    </location>
</feature>
<feature type="disulfide bond" evidence="15">
    <location>
        <begin position="584"/>
        <end position="621"/>
    </location>
</feature>
<keyword evidence="7" id="KW-0677">Repeat</keyword>
<keyword evidence="8" id="KW-0378">Hydrolase</keyword>
<dbReference type="PANTHER" id="PTHR13723:SF200">
    <property type="entry name" value="ADAM METALLOPEPTIDASE WITH THROMBOSPONDIN TYPE 1 MOTIF B, ISOFORM B"/>
    <property type="match status" value="1"/>
</dbReference>
<dbReference type="PANTHER" id="PTHR13723">
    <property type="entry name" value="ADAMTS A DISINTEGRIN AND METALLOPROTEASE WITH THROMBOSPONDIN MOTIFS PROTEASE"/>
    <property type="match status" value="1"/>
</dbReference>
<sequence>MSRAPKLNNSSRKSPVILVHCGKTKTEKEAGPFPELPIAAEVAGIQVAKGTRVYKMRCPSFNLLVLVFAMLLSIDVVLARKYKQHLHHHMTRREIERYFGVKDHTKIPEYDIITPHQTDVVGRTMSPLRIRRDAGHSDVLHYEVHAFGSKLRLRLKRNTNLMTSNLVIERHHREGMVTTQSAPKNEYYLGQVLSDPDSLVALKSDRSLMGMIRTSRETLFVQPLSLKWARRVRRNANSVPHLIYRIPKEEAVPCEVQSTGKDRVERSTHSRKTRAASNYKFLEAALIVPKTYEEKYGTNQFATILLTIANMVAAMYQDPSIGKIKVYYVVTKIIVMESTVTLANFSKIDSNSKKLTKMLKWAGPATLKSNGDPDHYDVFSYVSDWIKVGGLAIANMMCSKSGWNGNVNADVGLQTALHVAHEIGHNLFLDHDKDVGCPQHQYIMDATLPSGIYAATWSNCSRKKLEEVLGSGKSWCLDNTPVGSFPTLKPEYHGKLPGEIFDGDAQCRMQYTDDYILSPYQKGVCDRLYCFNPKGGAQLSRLTPIADGAPCGEREWCISGKCVDNGKPRIHGGWSRWSGYDLPCTRPCDSGVTYRTRTCTNPAPSNGGKSCVGISKEWKICNSKPCQEGAKTFREEQCLRKRPGSIPYIHPTRSPCALFCRIGSSVSSAGTAEDGTSCKKVLNTYDVCIGGMCRPVGCDHVLDSTTMVDRCGKCGGDGDECFVTSGSYTASFTVKGLENAELVQRLPIGAYDVSFTMRRSSKNYLAVQADDGTYLVGNVSSWVQEVSAANTVIQYTRKQSKFKVEFKIPGPTDQALRVVYVYVQGGNPGVDYDYKTVVQPSDTPPENKYEWKETSPWSLCSTTCGQGVRTRSARCIRSDDKTPASDAACGEKIVSESCQVKDCPSDWHTTDWSPCSKSCGNGVQTRGVICRKKINPTDYGPSTSCAANKKPSISEKVQYCNSIDCPADWDTEEGLPKVECGEPIDPGTLSCYRLDYSGQKAMVPDLLCRYKTKPTRLPCTTTSRPTEQDTNLGIPGIPTYPDEKDGSQSYRYHSSIFISVLVPVLQILLHYCNLA</sequence>
<evidence type="ECO:0000256" key="8">
    <source>
        <dbReference type="ARBA" id="ARBA00022801"/>
    </source>
</evidence>
<dbReference type="InterPro" id="IPR001590">
    <property type="entry name" value="Peptidase_M12B"/>
</dbReference>
<dbReference type="Pfam" id="PF17771">
    <property type="entry name" value="ADAMTS_CR_2"/>
    <property type="match status" value="1"/>
</dbReference>
<dbReference type="GO" id="GO:0004222">
    <property type="term" value="F:metalloendopeptidase activity"/>
    <property type="evidence" value="ECO:0007669"/>
    <property type="project" value="InterPro"/>
</dbReference>
<feature type="transmembrane region" description="Helical" evidence="18">
    <location>
        <begin position="61"/>
        <end position="79"/>
    </location>
</feature>
<feature type="disulfide bond" evidence="15">
    <location>
        <begin position="398"/>
        <end position="476"/>
    </location>
</feature>
<dbReference type="OrthoDB" id="5982714at2759"/>
<evidence type="ECO:0000256" key="2">
    <source>
        <dbReference type="ARBA" id="ARBA00022525"/>
    </source>
</evidence>
<dbReference type="InterPro" id="IPR000884">
    <property type="entry name" value="TSP1_rpt"/>
</dbReference>
<evidence type="ECO:0000256" key="9">
    <source>
        <dbReference type="ARBA" id="ARBA00022833"/>
    </source>
</evidence>
<evidence type="ECO:0000256" key="6">
    <source>
        <dbReference type="ARBA" id="ARBA00022729"/>
    </source>
</evidence>
<feature type="disulfide bond" evidence="15">
    <location>
        <begin position="507"/>
        <end position="530"/>
    </location>
</feature>
<comment type="subcellular location">
    <subcellularLocation>
        <location evidence="1">Secreted</location>
        <location evidence="1">Extracellular space</location>
        <location evidence="1">Extracellular matrix</location>
    </subcellularLocation>
</comment>
<evidence type="ECO:0000256" key="13">
    <source>
        <dbReference type="PIRSR" id="PIRSR613273-1"/>
    </source>
</evidence>
<evidence type="ECO:0000256" key="16">
    <source>
        <dbReference type="PROSITE-ProRule" id="PRU00276"/>
    </source>
</evidence>
<reference evidence="21" key="1">
    <citation type="journal article" date="2017" name="bioRxiv">
        <title>Comparative analysis of the genomes of Stylophora pistillata and Acropora digitifera provides evidence for extensive differences between species of corals.</title>
        <authorList>
            <person name="Voolstra C.R."/>
            <person name="Li Y."/>
            <person name="Liew Y.J."/>
            <person name="Baumgarten S."/>
            <person name="Zoccola D."/>
            <person name="Flot J.-F."/>
            <person name="Tambutte S."/>
            <person name="Allemand D."/>
            <person name="Aranda M."/>
        </authorList>
    </citation>
    <scope>NUCLEOTIDE SEQUENCE [LARGE SCALE GENOMIC DNA]</scope>
</reference>
<comment type="caution">
    <text evidence="16">Lacks conserved residue(s) required for the propagation of feature annotation.</text>
</comment>
<keyword evidence="18" id="KW-0812">Transmembrane</keyword>
<evidence type="ECO:0000256" key="11">
    <source>
        <dbReference type="ARBA" id="ARBA00023157"/>
    </source>
</evidence>
<dbReference type="PROSITE" id="PS50215">
    <property type="entry name" value="ADAM_MEPRO"/>
    <property type="match status" value="1"/>
</dbReference>
<keyword evidence="18" id="KW-1133">Transmembrane helix</keyword>
<dbReference type="Pfam" id="PF00090">
    <property type="entry name" value="TSP_1"/>
    <property type="match status" value="1"/>
</dbReference>
<keyword evidence="9 14" id="KW-0862">Zinc</keyword>
<dbReference type="SUPFAM" id="SSF82895">
    <property type="entry name" value="TSP-1 type 1 repeat"/>
    <property type="match status" value="3"/>
</dbReference>
<dbReference type="GO" id="GO:0007229">
    <property type="term" value="P:integrin-mediated signaling pathway"/>
    <property type="evidence" value="ECO:0007669"/>
    <property type="project" value="UniProtKB-KW"/>
</dbReference>